<feature type="transmembrane region" description="Helical" evidence="1">
    <location>
        <begin position="45"/>
        <end position="64"/>
    </location>
</feature>
<dbReference type="PANTHER" id="PTHR34401">
    <property type="entry name" value="PROTEIN CBG12388-RELATED"/>
    <property type="match status" value="1"/>
</dbReference>
<dbReference type="Proteomes" id="UP000242913">
    <property type="component" value="Unassembled WGS sequence"/>
</dbReference>
<gene>
    <name evidence="2" type="ORF">X798_08044</name>
</gene>
<evidence type="ECO:0000313" key="3">
    <source>
        <dbReference type="Proteomes" id="UP000242913"/>
    </source>
</evidence>
<organism evidence="2 3">
    <name type="scientific">Onchocerca flexuosa</name>
    <dbReference type="NCBI Taxonomy" id="387005"/>
    <lineage>
        <taxon>Eukaryota</taxon>
        <taxon>Metazoa</taxon>
        <taxon>Ecdysozoa</taxon>
        <taxon>Nematoda</taxon>
        <taxon>Chromadorea</taxon>
        <taxon>Rhabditida</taxon>
        <taxon>Spirurina</taxon>
        <taxon>Spiruromorpha</taxon>
        <taxon>Filarioidea</taxon>
        <taxon>Onchocercidae</taxon>
        <taxon>Onchocerca</taxon>
    </lineage>
</organism>
<dbReference type="EMBL" id="KZ271551">
    <property type="protein sequence ID" value="OZC04998.1"/>
    <property type="molecule type" value="Genomic_DNA"/>
</dbReference>
<evidence type="ECO:0000313" key="2">
    <source>
        <dbReference type="EMBL" id="OZC04998.1"/>
    </source>
</evidence>
<keyword evidence="1" id="KW-0472">Membrane</keyword>
<evidence type="ECO:0000256" key="1">
    <source>
        <dbReference type="SAM" id="Phobius"/>
    </source>
</evidence>
<dbReference type="AlphaFoldDB" id="A0A238BKE6"/>
<keyword evidence="1" id="KW-1133">Transmembrane helix</keyword>
<protein>
    <submittedName>
        <fullName evidence="2">Uncharacterized protein</fullName>
    </submittedName>
</protein>
<name>A0A238BKE6_9BILA</name>
<keyword evidence="1" id="KW-0812">Transmembrane</keyword>
<proteinExistence type="predicted"/>
<keyword evidence="3" id="KW-1185">Reference proteome</keyword>
<sequence>MILTNHIHSEPIFLAGIILHRVLFSSNTFSWDYRSLQKMLIRSNMLGTGFMAIIWIVFIADRLVTGLIRRCNCEDDHECREKALNLVDKCSSDCGNNLAPLGGNIQDLVDCFGKQGPSVQAEDICLRRKIGYKCENQSQSTFINEINSDNLEFMIDKSTKPTFGSFMQEIYDSLNAIVKYNYCIRSCYKNITTSCFKRKSCGHELVDRETLTSFVKDCIGAHPMFYIEQMQACNCLLHKLHIMQVFGKLSS</sequence>
<accession>A0A238BKE6</accession>
<dbReference type="OrthoDB" id="5819305at2759"/>
<reference evidence="2 3" key="1">
    <citation type="submission" date="2015-12" db="EMBL/GenBank/DDBJ databases">
        <title>Draft genome of the nematode, Onchocerca flexuosa.</title>
        <authorList>
            <person name="Mitreva M."/>
        </authorList>
    </citation>
    <scope>NUCLEOTIDE SEQUENCE [LARGE SCALE GENOMIC DNA]</scope>
    <source>
        <strain evidence="2">Red Deer</strain>
    </source>
</reference>